<dbReference type="InterPro" id="IPR041740">
    <property type="entry name" value="AKii-LysC-BS"/>
</dbReference>
<dbReference type="InterPro" id="IPR001048">
    <property type="entry name" value="Asp/Glu/Uridylate_kinase"/>
</dbReference>
<comment type="pathway">
    <text evidence="1 13">Amino-acid biosynthesis; L-lysine biosynthesis via DAP pathway; (S)-tetrahydrodipicolinate from L-aspartate: step 1/4.</text>
</comment>
<keyword evidence="8" id="KW-0547">Nucleotide-binding</keyword>
<protein>
    <recommendedName>
        <fullName evidence="5">aspartate kinase</fullName>
        <ecNumber evidence="5">2.7.2.4</ecNumber>
    </recommendedName>
</protein>
<dbReference type="EC" id="2.7.2.4" evidence="5"/>
<dbReference type="Pfam" id="PF22468">
    <property type="entry name" value="ACT_9"/>
    <property type="match status" value="2"/>
</dbReference>
<dbReference type="SUPFAM" id="SSF53633">
    <property type="entry name" value="Carbamate kinase-like"/>
    <property type="match status" value="1"/>
</dbReference>
<dbReference type="Gene3D" id="3.40.1160.10">
    <property type="entry name" value="Acetylglutamate kinase-like"/>
    <property type="match status" value="1"/>
</dbReference>
<keyword evidence="7" id="KW-0808">Transferase</keyword>
<comment type="caution">
    <text evidence="15">The sequence shown here is derived from an EMBL/GenBank/DDBJ whole genome shotgun (WGS) entry which is preliminary data.</text>
</comment>
<evidence type="ECO:0000256" key="9">
    <source>
        <dbReference type="ARBA" id="ARBA00022777"/>
    </source>
</evidence>
<evidence type="ECO:0000259" key="14">
    <source>
        <dbReference type="PROSITE" id="PS51671"/>
    </source>
</evidence>
<evidence type="ECO:0000256" key="5">
    <source>
        <dbReference type="ARBA" id="ARBA00013059"/>
    </source>
</evidence>
<dbReference type="RefSeq" id="WP_171184844.1">
    <property type="nucleotide sequence ID" value="NZ_WTPX01000027.1"/>
</dbReference>
<dbReference type="CDD" id="cd04936">
    <property type="entry name" value="ACT_AKii-LysC-BS-like_2"/>
    <property type="match status" value="1"/>
</dbReference>
<evidence type="ECO:0000256" key="6">
    <source>
        <dbReference type="ARBA" id="ARBA00022605"/>
    </source>
</evidence>
<gene>
    <name evidence="15" type="ORF">LzC2_12130</name>
</gene>
<evidence type="ECO:0000256" key="3">
    <source>
        <dbReference type="ARBA" id="ARBA00005139"/>
    </source>
</evidence>
<feature type="domain" description="ACT" evidence="14">
    <location>
        <begin position="264"/>
        <end position="343"/>
    </location>
</feature>
<evidence type="ECO:0000256" key="8">
    <source>
        <dbReference type="ARBA" id="ARBA00022741"/>
    </source>
</evidence>
<keyword evidence="6 13" id="KW-0028">Amino-acid biosynthesis</keyword>
<dbReference type="Pfam" id="PF00696">
    <property type="entry name" value="AA_kinase"/>
    <property type="match status" value="1"/>
</dbReference>
<keyword evidence="9" id="KW-0418">Kinase</keyword>
<dbReference type="InterPro" id="IPR036393">
    <property type="entry name" value="AceGlu_kinase-like_sf"/>
</dbReference>
<dbReference type="NCBIfam" id="NF005154">
    <property type="entry name" value="PRK06635.1-2"/>
    <property type="match status" value="1"/>
</dbReference>
<evidence type="ECO:0000256" key="7">
    <source>
        <dbReference type="ARBA" id="ARBA00022679"/>
    </source>
</evidence>
<dbReference type="SUPFAM" id="SSF55021">
    <property type="entry name" value="ACT-like"/>
    <property type="match status" value="4"/>
</dbReference>
<dbReference type="NCBIfam" id="NF005155">
    <property type="entry name" value="PRK06635.1-4"/>
    <property type="match status" value="1"/>
</dbReference>
<evidence type="ECO:0000256" key="4">
    <source>
        <dbReference type="ARBA" id="ARBA00010122"/>
    </source>
</evidence>
<dbReference type="CDD" id="cd04923">
    <property type="entry name" value="ACT_AK-LysC-DapG-like_2"/>
    <property type="match status" value="1"/>
</dbReference>
<keyword evidence="11" id="KW-0457">Lysine biosynthesis</keyword>
<evidence type="ECO:0000256" key="10">
    <source>
        <dbReference type="ARBA" id="ARBA00022840"/>
    </source>
</evidence>
<dbReference type="InterPro" id="IPR001341">
    <property type="entry name" value="Asp_kinase"/>
</dbReference>
<dbReference type="PANTHER" id="PTHR21499:SF3">
    <property type="entry name" value="ASPARTOKINASE"/>
    <property type="match status" value="1"/>
</dbReference>
<feature type="domain" description="ACT" evidence="14">
    <location>
        <begin position="539"/>
        <end position="598"/>
    </location>
</feature>
<organism evidence="15 16">
    <name type="scientific">Alienimonas chondri</name>
    <dbReference type="NCBI Taxonomy" id="2681879"/>
    <lineage>
        <taxon>Bacteria</taxon>
        <taxon>Pseudomonadati</taxon>
        <taxon>Planctomycetota</taxon>
        <taxon>Planctomycetia</taxon>
        <taxon>Planctomycetales</taxon>
        <taxon>Planctomycetaceae</taxon>
        <taxon>Alienimonas</taxon>
    </lineage>
</organism>
<evidence type="ECO:0000313" key="16">
    <source>
        <dbReference type="Proteomes" id="UP000609651"/>
    </source>
</evidence>
<dbReference type="InterPro" id="IPR018042">
    <property type="entry name" value="Aspartate_kinase_CS"/>
</dbReference>
<name>A0ABX1VAN2_9PLAN</name>
<evidence type="ECO:0000256" key="12">
    <source>
        <dbReference type="ARBA" id="ARBA00047872"/>
    </source>
</evidence>
<comment type="similarity">
    <text evidence="4">Belongs to the aspartokinase family.</text>
</comment>
<accession>A0ABX1VAN2</accession>
<sequence length="598" mass="61894">MPRIIVQKFGGTSVGDTSRIRRAAARAVAAQKAGMQVVMVVSARGKKTDELVRLAGEFDIDPPARELDMLLATGEQESVALMAMAIREAGAEAVSLTGGQIGISTDDTYGKARIRAIKTDRLKEHLDAGRIVVAAGFQGVSESGDITTLGRGGSDLTAAALAAVLGAERCEIYTDVPGVFTVDPRIEPSARKLDCIGYDEMLELASLGAGVMHSRSIEFAGKYGVPVVVRSSLTDEPGTLIARAGSVPSRPVTGLALVRDAARVTLAGLPDRPGVMAEIFRRMADRAIPLDMVVQDLSVAGIAEVSFTVPQEDLAGALAAAKVAVDELDGAEVTVGTDLAKISAVGAGMPDRPGVAAKMFRTLAGIDCNVVLVTTSEIKVSCLIARDRADEAIRAVHAAFALDREESAGAGRDGNEPLSPAEQRVRTVVEGLQGMEDIVVADVSLDTDQARLSVRPVPDRPGVLADLFEAVAGGPDDDPSTGATVDMIVQNVSHAGHAAISFTVPASEAELAAQLAGAPAATWGEGEVQTDPHVAKLSVSGVGLRSHTGVGLKLFAALAEAQVNVQLIGTSEMRVSVVVAANEGERAVEAVREAFGIA</sequence>
<proteinExistence type="inferred from homology"/>
<dbReference type="InterPro" id="IPR054352">
    <property type="entry name" value="ACT_Aspartokinase"/>
</dbReference>
<dbReference type="InterPro" id="IPR005260">
    <property type="entry name" value="Asp_kin_monofn"/>
</dbReference>
<comment type="pathway">
    <text evidence="2 13">Amino-acid biosynthesis; L-methionine biosynthesis via de novo pathway; L-homoserine from L-aspartate: step 1/3.</text>
</comment>
<dbReference type="EMBL" id="WTPX01000027">
    <property type="protein sequence ID" value="NNJ25150.1"/>
    <property type="molecule type" value="Genomic_DNA"/>
</dbReference>
<dbReference type="PANTHER" id="PTHR21499">
    <property type="entry name" value="ASPARTATE KINASE"/>
    <property type="match status" value="1"/>
</dbReference>
<dbReference type="InterPro" id="IPR045865">
    <property type="entry name" value="ACT-like_dom_sf"/>
</dbReference>
<dbReference type="NCBIfam" id="TIGR00657">
    <property type="entry name" value="asp_kinases"/>
    <property type="match status" value="1"/>
</dbReference>
<evidence type="ECO:0000256" key="2">
    <source>
        <dbReference type="ARBA" id="ARBA00004986"/>
    </source>
</evidence>
<comment type="pathway">
    <text evidence="3 13">Amino-acid biosynthesis; L-threonine biosynthesis; L-threonine from L-aspartate: step 1/5.</text>
</comment>
<dbReference type="Proteomes" id="UP000609651">
    <property type="component" value="Unassembled WGS sequence"/>
</dbReference>
<dbReference type="CDD" id="cd04261">
    <property type="entry name" value="AAK_AKii-LysC-BS"/>
    <property type="match status" value="1"/>
</dbReference>
<reference evidence="15 16" key="1">
    <citation type="journal article" date="2020" name="Syst. Appl. Microbiol.">
        <title>Alienimonas chondri sp. nov., a novel planctomycete isolated from the biofilm of the red alga Chondrus crispus.</title>
        <authorList>
            <person name="Vitorino I."/>
            <person name="Albuquerque L."/>
            <person name="Wiegand S."/>
            <person name="Kallscheuer N."/>
            <person name="da Costa M.S."/>
            <person name="Lobo-da-Cunha A."/>
            <person name="Jogler C."/>
            <person name="Lage O.M."/>
        </authorList>
    </citation>
    <scope>NUCLEOTIDE SEQUENCE [LARGE SCALE GENOMIC DNA]</scope>
    <source>
        <strain evidence="15 16">LzC2</strain>
    </source>
</reference>
<evidence type="ECO:0000256" key="11">
    <source>
        <dbReference type="ARBA" id="ARBA00023154"/>
    </source>
</evidence>
<dbReference type="NCBIfam" id="NF005656">
    <property type="entry name" value="PRK07431.1"/>
    <property type="match status" value="1"/>
</dbReference>
<dbReference type="PROSITE" id="PS51671">
    <property type="entry name" value="ACT"/>
    <property type="match status" value="3"/>
</dbReference>
<dbReference type="CDD" id="cd04913">
    <property type="entry name" value="ACT_AKii-LysC-BS-like_1"/>
    <property type="match status" value="2"/>
</dbReference>
<evidence type="ECO:0000313" key="15">
    <source>
        <dbReference type="EMBL" id="NNJ25150.1"/>
    </source>
</evidence>
<evidence type="ECO:0000256" key="13">
    <source>
        <dbReference type="RuleBase" id="RU004249"/>
    </source>
</evidence>
<feature type="domain" description="ACT" evidence="14">
    <location>
        <begin position="344"/>
        <end position="430"/>
    </location>
</feature>
<dbReference type="InterPro" id="IPR002912">
    <property type="entry name" value="ACT_dom"/>
</dbReference>
<evidence type="ECO:0000256" key="1">
    <source>
        <dbReference type="ARBA" id="ARBA00004766"/>
    </source>
</evidence>
<comment type="catalytic activity">
    <reaction evidence="12">
        <text>L-aspartate + ATP = 4-phospho-L-aspartate + ADP</text>
        <dbReference type="Rhea" id="RHEA:23776"/>
        <dbReference type="ChEBI" id="CHEBI:29991"/>
        <dbReference type="ChEBI" id="CHEBI:30616"/>
        <dbReference type="ChEBI" id="CHEBI:57535"/>
        <dbReference type="ChEBI" id="CHEBI:456216"/>
        <dbReference type="EC" id="2.7.2.4"/>
    </reaction>
</comment>
<dbReference type="NCBIfam" id="TIGR00656">
    <property type="entry name" value="asp_kin_monofn"/>
    <property type="match status" value="1"/>
</dbReference>
<keyword evidence="16" id="KW-1185">Reference proteome</keyword>
<dbReference type="Gene3D" id="3.30.2130.10">
    <property type="entry name" value="VC0802-like"/>
    <property type="match status" value="2"/>
</dbReference>
<keyword evidence="10" id="KW-0067">ATP-binding</keyword>
<dbReference type="PROSITE" id="PS00324">
    <property type="entry name" value="ASPARTOKINASE"/>
    <property type="match status" value="1"/>
</dbReference>